<dbReference type="Pfam" id="PF05751">
    <property type="entry name" value="FixH"/>
    <property type="match status" value="1"/>
</dbReference>
<evidence type="ECO:0000313" key="3">
    <source>
        <dbReference type="EMBL" id="USJ25060.1"/>
    </source>
</evidence>
<reference evidence="4 5" key="3">
    <citation type="submission" date="2023-03" db="EMBL/GenBank/DDBJ databases">
        <title>Comparative genome and transcriptome analysis combination mining strategies for increasing vitamin B12 production of Ensifer adhaerens strain.</title>
        <authorList>
            <person name="Yongheng L."/>
        </authorList>
    </citation>
    <scope>NUCLEOTIDE SEQUENCE [LARGE SCALE GENOMIC DNA]</scope>
    <source>
        <strain evidence="4 5">Casida A-T305</strain>
    </source>
</reference>
<dbReference type="InterPro" id="IPR008620">
    <property type="entry name" value="FixH"/>
</dbReference>
<dbReference type="AlphaFoldDB" id="I0FXE4"/>
<dbReference type="EMBL" id="AB705625">
    <property type="protein sequence ID" value="BAL73181.1"/>
    <property type="molecule type" value="Genomic_DNA"/>
</dbReference>
<accession>I0FXE4</accession>
<gene>
    <name evidence="3" type="ORF">NE863_08880</name>
    <name evidence="4" type="ORF">P4B07_08720</name>
</gene>
<dbReference type="EMBL" id="CP121308">
    <property type="protein sequence ID" value="WFP92423.1"/>
    <property type="molecule type" value="Genomic_DNA"/>
</dbReference>
<sequence length="170" mass="18562">MTINQAGAKQAKAPRPFTGWHMLGVMVLFFGTIITVNLIMAWNASHSWSGLVVQNTYVASQQFNGKVKEAKAFVADGLDGKLSVENEALRYTLTRRGNPEMTADKVVAVLKRPVEEHEDVTVEMAHQGEGVFVAATALKRGQWIADITATSGETVVYRQAIRFMVPGAAK</sequence>
<keyword evidence="1" id="KW-0472">Membrane</keyword>
<keyword evidence="1" id="KW-1133">Transmembrane helix</keyword>
<dbReference type="OrthoDB" id="1495896at2"/>
<dbReference type="InterPro" id="IPR018037">
    <property type="entry name" value="FixH_proteobacterial"/>
</dbReference>
<proteinExistence type="predicted"/>
<keyword evidence="5" id="KW-1185">Reference proteome</keyword>
<reference evidence="3" key="2">
    <citation type="submission" date="2022-06" db="EMBL/GenBank/DDBJ databases">
        <title>Physiological and biochemical characterization and genomic elucidation of a strain of the genus Ensifer adhaerens M8 that combines arsenic oxidation and chromium reduction.</title>
        <authorList>
            <person name="Li X."/>
            <person name="Yu c."/>
        </authorList>
    </citation>
    <scope>NUCLEOTIDE SEQUENCE</scope>
    <source>
        <strain evidence="3">M8</strain>
    </source>
</reference>
<name>I0FXE4_ENSAD</name>
<dbReference type="RefSeq" id="WP_034788399.1">
    <property type="nucleotide sequence ID" value="NZ_CAXURO020000001.1"/>
</dbReference>
<evidence type="ECO:0000313" key="2">
    <source>
        <dbReference type="EMBL" id="BAL73181.1"/>
    </source>
</evidence>
<dbReference type="GeneID" id="29520298"/>
<dbReference type="PIRSF" id="PIRSF011386">
    <property type="entry name" value="FixH"/>
    <property type="match status" value="1"/>
</dbReference>
<reference evidence="2" key="1">
    <citation type="journal article" date="2013" name="Microbes Environ.">
        <title>Identification and Phylogenetic Characterization of Cobalamin Biosynthetic Genes of Ensifer adhaerens.</title>
        <authorList>
            <person name="Vu H.T."/>
            <person name="Itoh H."/>
            <person name="Ishii S."/>
            <person name="Senoo K."/>
            <person name="Otsuka S."/>
        </authorList>
    </citation>
    <scope>NUCLEOTIDE SEQUENCE</scope>
    <source>
        <strain evidence="2">CSBa</strain>
    </source>
</reference>
<keyword evidence="1" id="KW-0812">Transmembrane</keyword>
<protein>
    <submittedName>
        <fullName evidence="3">FixH family protein</fullName>
    </submittedName>
    <submittedName>
        <fullName evidence="2">FixH nitrogen fixation protein</fullName>
    </submittedName>
</protein>
<evidence type="ECO:0000256" key="1">
    <source>
        <dbReference type="SAM" id="Phobius"/>
    </source>
</evidence>
<organism evidence="2">
    <name type="scientific">Ensifer adhaerens</name>
    <name type="common">Sinorhizobium morelense</name>
    <dbReference type="NCBI Taxonomy" id="106592"/>
    <lineage>
        <taxon>Bacteria</taxon>
        <taxon>Pseudomonadati</taxon>
        <taxon>Pseudomonadota</taxon>
        <taxon>Alphaproteobacteria</taxon>
        <taxon>Hyphomicrobiales</taxon>
        <taxon>Rhizobiaceae</taxon>
        <taxon>Sinorhizobium/Ensifer group</taxon>
        <taxon>Ensifer</taxon>
    </lineage>
</organism>
<evidence type="ECO:0000313" key="4">
    <source>
        <dbReference type="EMBL" id="WFP92423.1"/>
    </source>
</evidence>
<dbReference type="EMBL" id="CP098807">
    <property type="protein sequence ID" value="USJ25060.1"/>
    <property type="molecule type" value="Genomic_DNA"/>
</dbReference>
<dbReference type="Proteomes" id="UP001055460">
    <property type="component" value="Chromosome"/>
</dbReference>
<dbReference type="KEGG" id="eah:FA04_08590"/>
<evidence type="ECO:0000313" key="5">
    <source>
        <dbReference type="Proteomes" id="UP001214094"/>
    </source>
</evidence>
<dbReference type="Proteomes" id="UP001214094">
    <property type="component" value="Chromosome"/>
</dbReference>
<feature type="transmembrane region" description="Helical" evidence="1">
    <location>
        <begin position="20"/>
        <end position="42"/>
    </location>
</feature>